<dbReference type="Gene3D" id="3.40.50.720">
    <property type="entry name" value="NAD(P)-binding Rossmann-like Domain"/>
    <property type="match status" value="1"/>
</dbReference>
<dbReference type="PANTHER" id="PTHR43477:SF1">
    <property type="entry name" value="DIHYDROANTICAPSIN 7-DEHYDROGENASE"/>
    <property type="match status" value="1"/>
</dbReference>
<comment type="similarity">
    <text evidence="1 3">Belongs to the short-chain dehydrogenases/reductases (SDR) family.</text>
</comment>
<dbReference type="Proteomes" id="UP000435243">
    <property type="component" value="Unassembled WGS sequence"/>
</dbReference>
<dbReference type="RefSeq" id="WP_160589316.1">
    <property type="nucleotide sequence ID" value="NZ_BAAAFP010000002.1"/>
</dbReference>
<gene>
    <name evidence="4" type="ORF">GRI32_01265</name>
</gene>
<dbReference type="InterPro" id="IPR051122">
    <property type="entry name" value="SDR_DHRS6-like"/>
</dbReference>
<evidence type="ECO:0000313" key="4">
    <source>
        <dbReference type="EMBL" id="MXO87366.1"/>
    </source>
</evidence>
<dbReference type="InterPro" id="IPR036291">
    <property type="entry name" value="NAD(P)-bd_dom_sf"/>
</dbReference>
<dbReference type="InterPro" id="IPR002347">
    <property type="entry name" value="SDR_fam"/>
</dbReference>
<dbReference type="PANTHER" id="PTHR43477">
    <property type="entry name" value="DIHYDROANTICAPSIN 7-DEHYDROGENASE"/>
    <property type="match status" value="1"/>
</dbReference>
<dbReference type="SUPFAM" id="SSF51735">
    <property type="entry name" value="NAD(P)-binding Rossmann-fold domains"/>
    <property type="match status" value="1"/>
</dbReference>
<dbReference type="Pfam" id="PF00106">
    <property type="entry name" value="adh_short"/>
    <property type="match status" value="1"/>
</dbReference>
<keyword evidence="2" id="KW-0560">Oxidoreductase</keyword>
<proteinExistence type="inferred from homology"/>
<keyword evidence="5" id="KW-1185">Reference proteome</keyword>
<comment type="caution">
    <text evidence="4">The sequence shown here is derived from an EMBL/GenBank/DDBJ whole genome shotgun (WGS) entry which is preliminary data.</text>
</comment>
<evidence type="ECO:0000256" key="1">
    <source>
        <dbReference type="ARBA" id="ARBA00006484"/>
    </source>
</evidence>
<dbReference type="OrthoDB" id="658698at2"/>
<dbReference type="AlphaFoldDB" id="A0A844ZJP8"/>
<sequence length="251" mass="26360">MSDLTGKRIVVTGGTRGVGLETVRLLAQQVAQVAFTGRTAQAVERALDQLGHPANVTGHACDVRDTAAMAAVIAEGCDVLVNNAALGGGFATLHETPPDEIAECIEVNLIAAIQTAQLAITRMLESGGGTIINISSGLAMRAFPRMGNYCITKAGLNMATRAIDVEYRDSGIRTFGFQPGVVDTDMQAGLQNSGLPREMLPPADKMLPPEDPAQVIAFLCTSGADPFIGQELAIYSPELQDAMGVSGKWVY</sequence>
<protein>
    <submittedName>
        <fullName evidence="4">SDR family NAD(P)-dependent oxidoreductase</fullName>
    </submittedName>
</protein>
<dbReference type="EMBL" id="WTYY01000001">
    <property type="protein sequence ID" value="MXO87366.1"/>
    <property type="molecule type" value="Genomic_DNA"/>
</dbReference>
<dbReference type="PRINTS" id="PR00081">
    <property type="entry name" value="GDHRDH"/>
</dbReference>
<accession>A0A844ZJP8</accession>
<dbReference type="CDD" id="cd05233">
    <property type="entry name" value="SDR_c"/>
    <property type="match status" value="1"/>
</dbReference>
<dbReference type="PRINTS" id="PR00080">
    <property type="entry name" value="SDRFAMILY"/>
</dbReference>
<dbReference type="GO" id="GO:0016491">
    <property type="term" value="F:oxidoreductase activity"/>
    <property type="evidence" value="ECO:0007669"/>
    <property type="project" value="UniProtKB-KW"/>
</dbReference>
<reference evidence="4 5" key="1">
    <citation type="submission" date="2019-12" db="EMBL/GenBank/DDBJ databases">
        <title>Genomic-based taxomic classification of the family Erythrobacteraceae.</title>
        <authorList>
            <person name="Xu L."/>
        </authorList>
    </citation>
    <scope>NUCLEOTIDE SEQUENCE [LARGE SCALE GENOMIC DNA]</scope>
    <source>
        <strain evidence="4 5">JCM 16339</strain>
    </source>
</reference>
<evidence type="ECO:0000256" key="2">
    <source>
        <dbReference type="ARBA" id="ARBA00023002"/>
    </source>
</evidence>
<evidence type="ECO:0000313" key="5">
    <source>
        <dbReference type="Proteomes" id="UP000435243"/>
    </source>
</evidence>
<organism evidence="4 5">
    <name type="scientific">Alteraurantiacibacter aestuarii</name>
    <dbReference type="NCBI Taxonomy" id="650004"/>
    <lineage>
        <taxon>Bacteria</taxon>
        <taxon>Pseudomonadati</taxon>
        <taxon>Pseudomonadota</taxon>
        <taxon>Alphaproteobacteria</taxon>
        <taxon>Sphingomonadales</taxon>
        <taxon>Erythrobacteraceae</taxon>
        <taxon>Alteraurantiacibacter</taxon>
    </lineage>
</organism>
<name>A0A844ZJP8_9SPHN</name>
<evidence type="ECO:0000256" key="3">
    <source>
        <dbReference type="RuleBase" id="RU000363"/>
    </source>
</evidence>